<dbReference type="GO" id="GO:0009089">
    <property type="term" value="P:lysine biosynthetic process via diaminopimelate"/>
    <property type="evidence" value="ECO:0007669"/>
    <property type="project" value="UniProtKB-UniRule"/>
</dbReference>
<dbReference type="PROSITE" id="PS00665">
    <property type="entry name" value="DHDPS_1"/>
    <property type="match status" value="1"/>
</dbReference>
<feature type="active site" description="Proton donor/acceptor" evidence="12 14">
    <location>
        <position position="137"/>
    </location>
</feature>
<dbReference type="GO" id="GO:0005829">
    <property type="term" value="C:cytosol"/>
    <property type="evidence" value="ECO:0007669"/>
    <property type="project" value="TreeGrafter"/>
</dbReference>
<evidence type="ECO:0000256" key="5">
    <source>
        <dbReference type="ARBA" id="ARBA00022490"/>
    </source>
</evidence>
<name>A0A4R6QEA3_9FIRM</name>
<sequence length="295" mass="32098">MNLRGLKGSIVALVTPFDENGDPDFNQLGDLIDWHIANGTDGIVTLGTTGESATMLQEEDDEVCRFTVERVAGRIPVIAGSGSNCTQAMLERSLSFEAMGVDGLLLISPYYNKTNDEGMYMHFKTIADAVHIPCLIYNVPGRTGCNISESVVARLSRHPMIYGIKEASGDMSYAMKIARYLSDDFVMFSGNDDITIPILSIGGSGVISVLANIMPHETHEMVMNYLNGHTAEAAASQLRYLELINDLFLEVNPIPVKTALGLMNKCGDNLRMPLYNMSYGAKDALSATMRKAGLI</sequence>
<dbReference type="SMART" id="SM01130">
    <property type="entry name" value="DHDPS"/>
    <property type="match status" value="1"/>
</dbReference>
<comment type="caution">
    <text evidence="16">The sequence shown here is derived from an EMBL/GenBank/DDBJ whole genome shotgun (WGS) entry which is preliminary data.</text>
</comment>
<evidence type="ECO:0000256" key="4">
    <source>
        <dbReference type="ARBA" id="ARBA00012086"/>
    </source>
</evidence>
<keyword evidence="17" id="KW-1185">Reference proteome</keyword>
<dbReference type="Gene3D" id="3.20.20.70">
    <property type="entry name" value="Aldolase class I"/>
    <property type="match status" value="1"/>
</dbReference>
<evidence type="ECO:0000256" key="8">
    <source>
        <dbReference type="ARBA" id="ARBA00023154"/>
    </source>
</evidence>
<reference evidence="16 17" key="1">
    <citation type="submission" date="2019-03" db="EMBL/GenBank/DDBJ databases">
        <title>Genomic Encyclopedia of Type Strains, Phase IV (KMG-IV): sequencing the most valuable type-strain genomes for metagenomic binning, comparative biology and taxonomic classification.</title>
        <authorList>
            <person name="Goeker M."/>
        </authorList>
    </citation>
    <scope>NUCLEOTIDE SEQUENCE [LARGE SCALE GENOMIC DNA]</scope>
    <source>
        <strain evidence="16 17">DSM 28287</strain>
    </source>
</reference>
<dbReference type="PIRSF" id="PIRSF001365">
    <property type="entry name" value="DHDPS"/>
    <property type="match status" value="1"/>
</dbReference>
<comment type="subcellular location">
    <subcellularLocation>
        <location evidence="12">Cytoplasm</location>
    </subcellularLocation>
</comment>
<dbReference type="InterPro" id="IPR020625">
    <property type="entry name" value="Schiff_base-form_aldolases_AS"/>
</dbReference>
<keyword evidence="6 12" id="KW-0028">Amino-acid biosynthesis</keyword>
<comment type="subunit">
    <text evidence="12">Homotetramer; dimer of dimers.</text>
</comment>
<dbReference type="EC" id="4.3.3.7" evidence="4 12"/>
<organism evidence="16 17">
    <name type="scientific">Aminicella lysinilytica</name>
    <dbReference type="NCBI Taxonomy" id="433323"/>
    <lineage>
        <taxon>Bacteria</taxon>
        <taxon>Bacillati</taxon>
        <taxon>Bacillota</taxon>
        <taxon>Clostridia</taxon>
        <taxon>Peptostreptococcales</taxon>
        <taxon>Anaerovoracaceae</taxon>
        <taxon>Aminicella</taxon>
    </lineage>
</organism>
<gene>
    <name evidence="12" type="primary">dapA</name>
    <name evidence="16" type="ORF">EV211_1028</name>
</gene>
<evidence type="ECO:0000256" key="3">
    <source>
        <dbReference type="ARBA" id="ARBA00007592"/>
    </source>
</evidence>
<dbReference type="Pfam" id="PF00701">
    <property type="entry name" value="DHDPS"/>
    <property type="match status" value="1"/>
</dbReference>
<evidence type="ECO:0000256" key="15">
    <source>
        <dbReference type="PIRSR" id="PIRSR001365-2"/>
    </source>
</evidence>
<dbReference type="OrthoDB" id="9782828at2"/>
<dbReference type="HAMAP" id="MF_00418">
    <property type="entry name" value="DapA"/>
    <property type="match status" value="1"/>
</dbReference>
<comment type="function">
    <text evidence="1 12">Catalyzes the condensation of (S)-aspartate-beta-semialdehyde [(S)-ASA] and pyruvate to 4-hydroxy-tetrahydrodipicolinate (HTPA).</text>
</comment>
<dbReference type="PRINTS" id="PR00146">
    <property type="entry name" value="DHPICSNTHASE"/>
</dbReference>
<keyword evidence="9 12" id="KW-0456">Lyase</keyword>
<dbReference type="AlphaFoldDB" id="A0A4R6QEA3"/>
<keyword evidence="5 12" id="KW-0963">Cytoplasm</keyword>
<dbReference type="InterPro" id="IPR005263">
    <property type="entry name" value="DapA"/>
</dbReference>
<proteinExistence type="inferred from homology"/>
<protein>
    <recommendedName>
        <fullName evidence="4 12">4-hydroxy-tetrahydrodipicolinate synthase</fullName>
        <shortName evidence="12">HTPA synthase</shortName>
        <ecNumber evidence="4 12">4.3.3.7</ecNumber>
    </recommendedName>
</protein>
<feature type="site" description="Part of a proton relay during catalysis" evidence="12">
    <location>
        <position position="48"/>
    </location>
</feature>
<dbReference type="GO" id="GO:0019877">
    <property type="term" value="P:diaminopimelate biosynthetic process"/>
    <property type="evidence" value="ECO:0007669"/>
    <property type="project" value="UniProtKB-UniRule"/>
</dbReference>
<dbReference type="PROSITE" id="PS00666">
    <property type="entry name" value="DHDPS_2"/>
    <property type="match status" value="1"/>
</dbReference>
<dbReference type="CDD" id="cd00950">
    <property type="entry name" value="DHDPS"/>
    <property type="match status" value="1"/>
</dbReference>
<dbReference type="Proteomes" id="UP000295500">
    <property type="component" value="Unassembled WGS sequence"/>
</dbReference>
<comment type="similarity">
    <text evidence="3 12 13">Belongs to the DapA family.</text>
</comment>
<feature type="binding site" evidence="12 15">
    <location>
        <position position="207"/>
    </location>
    <ligand>
        <name>pyruvate</name>
        <dbReference type="ChEBI" id="CHEBI:15361"/>
    </ligand>
</feature>
<feature type="active site" description="Schiff-base intermediate with substrate" evidence="12 14">
    <location>
        <position position="165"/>
    </location>
</feature>
<dbReference type="RefSeq" id="WP_133527475.1">
    <property type="nucleotide sequence ID" value="NZ_SNXO01000002.1"/>
</dbReference>
<accession>A0A4R6QEA3</accession>
<evidence type="ECO:0000256" key="7">
    <source>
        <dbReference type="ARBA" id="ARBA00022915"/>
    </source>
</evidence>
<comment type="caution">
    <text evidence="12">Was originally thought to be a dihydrodipicolinate synthase (DHDPS), catalyzing the condensation of (S)-aspartate-beta-semialdehyde [(S)-ASA] and pyruvate to dihydrodipicolinate (DHDP). However, it was shown in E.coli that the product of the enzymatic reaction is not dihydrodipicolinate but in fact (4S)-4-hydroxy-2,3,4,5-tetrahydro-(2S)-dipicolinic acid (HTPA), and that the consecutive dehydration reaction leading to DHDP is not spontaneous but catalyzed by DapB.</text>
</comment>
<dbReference type="GO" id="GO:0008840">
    <property type="term" value="F:4-hydroxy-tetrahydrodipicolinate synthase activity"/>
    <property type="evidence" value="ECO:0007669"/>
    <property type="project" value="UniProtKB-UniRule"/>
</dbReference>
<dbReference type="InterPro" id="IPR020624">
    <property type="entry name" value="Schiff_base-form_aldolases_CS"/>
</dbReference>
<evidence type="ECO:0000256" key="10">
    <source>
        <dbReference type="ARBA" id="ARBA00023270"/>
    </source>
</evidence>
<dbReference type="SUPFAM" id="SSF51569">
    <property type="entry name" value="Aldolase"/>
    <property type="match status" value="1"/>
</dbReference>
<evidence type="ECO:0000256" key="9">
    <source>
        <dbReference type="ARBA" id="ARBA00023239"/>
    </source>
</evidence>
<dbReference type="InterPro" id="IPR013785">
    <property type="entry name" value="Aldolase_TIM"/>
</dbReference>
<keyword evidence="8 12" id="KW-0457">Lysine biosynthesis</keyword>
<dbReference type="EMBL" id="SNXO01000002">
    <property type="protein sequence ID" value="TDP59769.1"/>
    <property type="molecule type" value="Genomic_DNA"/>
</dbReference>
<evidence type="ECO:0000256" key="1">
    <source>
        <dbReference type="ARBA" id="ARBA00003294"/>
    </source>
</evidence>
<evidence type="ECO:0000256" key="11">
    <source>
        <dbReference type="ARBA" id="ARBA00047836"/>
    </source>
</evidence>
<evidence type="ECO:0000256" key="14">
    <source>
        <dbReference type="PIRSR" id="PIRSR001365-1"/>
    </source>
</evidence>
<evidence type="ECO:0000256" key="6">
    <source>
        <dbReference type="ARBA" id="ARBA00022605"/>
    </source>
</evidence>
<evidence type="ECO:0000313" key="17">
    <source>
        <dbReference type="Proteomes" id="UP000295500"/>
    </source>
</evidence>
<dbReference type="UniPathway" id="UPA00034">
    <property type="reaction ID" value="UER00017"/>
</dbReference>
<evidence type="ECO:0000313" key="16">
    <source>
        <dbReference type="EMBL" id="TDP59769.1"/>
    </source>
</evidence>
<feature type="binding site" evidence="12 15">
    <location>
        <position position="49"/>
    </location>
    <ligand>
        <name>pyruvate</name>
        <dbReference type="ChEBI" id="CHEBI:15361"/>
    </ligand>
</feature>
<keyword evidence="7 12" id="KW-0220">Diaminopimelate biosynthesis</keyword>
<dbReference type="InterPro" id="IPR002220">
    <property type="entry name" value="DapA-like"/>
</dbReference>
<dbReference type="NCBIfam" id="TIGR00674">
    <property type="entry name" value="dapA"/>
    <property type="match status" value="1"/>
</dbReference>
<keyword evidence="10 12" id="KW-0704">Schiff base</keyword>
<feature type="site" description="Part of a proton relay during catalysis" evidence="12">
    <location>
        <position position="111"/>
    </location>
</feature>
<dbReference type="PANTHER" id="PTHR12128:SF66">
    <property type="entry name" value="4-HYDROXY-2-OXOGLUTARATE ALDOLASE, MITOCHONDRIAL"/>
    <property type="match status" value="1"/>
</dbReference>
<evidence type="ECO:0000256" key="12">
    <source>
        <dbReference type="HAMAP-Rule" id="MF_00418"/>
    </source>
</evidence>
<evidence type="ECO:0000256" key="2">
    <source>
        <dbReference type="ARBA" id="ARBA00005120"/>
    </source>
</evidence>
<dbReference type="PANTHER" id="PTHR12128">
    <property type="entry name" value="DIHYDRODIPICOLINATE SYNTHASE"/>
    <property type="match status" value="1"/>
</dbReference>
<comment type="pathway">
    <text evidence="2 12">Amino-acid biosynthesis; L-lysine biosynthesis via DAP pathway; (S)-tetrahydrodipicolinate from L-aspartate: step 3/4.</text>
</comment>
<comment type="catalytic activity">
    <reaction evidence="11 12">
        <text>L-aspartate 4-semialdehyde + pyruvate = (2S,4S)-4-hydroxy-2,3,4,5-tetrahydrodipicolinate + H2O + H(+)</text>
        <dbReference type="Rhea" id="RHEA:34171"/>
        <dbReference type="ChEBI" id="CHEBI:15361"/>
        <dbReference type="ChEBI" id="CHEBI:15377"/>
        <dbReference type="ChEBI" id="CHEBI:15378"/>
        <dbReference type="ChEBI" id="CHEBI:67139"/>
        <dbReference type="ChEBI" id="CHEBI:537519"/>
        <dbReference type="EC" id="4.3.3.7"/>
    </reaction>
</comment>
<evidence type="ECO:0000256" key="13">
    <source>
        <dbReference type="PIRNR" id="PIRNR001365"/>
    </source>
</evidence>